<keyword evidence="5 6" id="KW-0694">RNA-binding</keyword>
<feature type="binding site" evidence="6">
    <location>
        <position position="167"/>
    </location>
    <ligand>
        <name>S-adenosyl-L-methionine</name>
        <dbReference type="ChEBI" id="CHEBI:59789"/>
    </ligand>
</feature>
<dbReference type="Pfam" id="PF17125">
    <property type="entry name" value="Methyltr_RsmF_N"/>
    <property type="match status" value="1"/>
</dbReference>
<dbReference type="Pfam" id="PF01189">
    <property type="entry name" value="Methyltr_RsmB-F"/>
    <property type="match status" value="1"/>
</dbReference>
<keyword evidence="3 6" id="KW-0808">Transferase</keyword>
<dbReference type="HOGENOM" id="CLU_1360756_0_0_1"/>
<dbReference type="InterPro" id="IPR029063">
    <property type="entry name" value="SAM-dependent_MTases_sf"/>
</dbReference>
<dbReference type="PROSITE" id="PS51686">
    <property type="entry name" value="SAM_MT_RSMB_NOP"/>
    <property type="match status" value="1"/>
</dbReference>
<gene>
    <name evidence="9" type="ORF">NERG_02471</name>
</gene>
<evidence type="ECO:0000256" key="3">
    <source>
        <dbReference type="ARBA" id="ARBA00022679"/>
    </source>
</evidence>
<keyword evidence="2 6" id="KW-0489">Methyltransferase</keyword>
<dbReference type="GO" id="GO:0009383">
    <property type="term" value="F:rRNA (cytosine-C5-)-methyltransferase activity"/>
    <property type="evidence" value="ECO:0007669"/>
    <property type="project" value="TreeGrafter"/>
</dbReference>
<dbReference type="Gene3D" id="3.30.70.1170">
    <property type="entry name" value="Sun protein, domain 3"/>
    <property type="match status" value="1"/>
</dbReference>
<evidence type="ECO:0000256" key="2">
    <source>
        <dbReference type="ARBA" id="ARBA00022603"/>
    </source>
</evidence>
<dbReference type="PANTHER" id="PTHR22807:SF30">
    <property type="entry name" value="28S RRNA (CYTOSINE(4447)-C(5))-METHYLTRANSFERASE-RELATED"/>
    <property type="match status" value="1"/>
</dbReference>
<evidence type="ECO:0000256" key="5">
    <source>
        <dbReference type="ARBA" id="ARBA00022884"/>
    </source>
</evidence>
<evidence type="ECO:0000256" key="1">
    <source>
        <dbReference type="ARBA" id="ARBA00022490"/>
    </source>
</evidence>
<accession>H8ZFV0</accession>
<sequence>MRVEQEHASKTEDHSHSEDENQHACSPIESTYNDFLLQKISEIFNKTEKEAFLIASDQKRPTTIRINTLRETRESVIKKLINRGINIEPIKWNNCSAVVYNSDIPIGATPEYLAGSYILQSPTSTLAAIALNPTENETVVDMCAAPGGKTTHLAALMNNTGTLYANDVCPNRALSLVRKFTTDGCHEFHSHSPWGKRTALQ</sequence>
<organism evidence="9">
    <name type="scientific">Nematocida ausubeli (strain ATCC PRA-371 / ERTm2)</name>
    <name type="common">Nematode killer fungus</name>
    <dbReference type="NCBI Taxonomy" id="1913371"/>
    <lineage>
        <taxon>Eukaryota</taxon>
        <taxon>Fungi</taxon>
        <taxon>Fungi incertae sedis</taxon>
        <taxon>Microsporidia</taxon>
        <taxon>Nematocida</taxon>
    </lineage>
</organism>
<feature type="compositionally biased region" description="Basic and acidic residues" evidence="7">
    <location>
        <begin position="1"/>
        <end position="22"/>
    </location>
</feature>
<evidence type="ECO:0000259" key="8">
    <source>
        <dbReference type="PROSITE" id="PS51686"/>
    </source>
</evidence>
<dbReference type="InterPro" id="IPR031341">
    <property type="entry name" value="Methyltr_RsmF_N"/>
</dbReference>
<dbReference type="STRING" id="944018.H8ZFV0"/>
<dbReference type="InterPro" id="IPR049560">
    <property type="entry name" value="MeTrfase_RsmB-F_NOP2_cat"/>
</dbReference>
<evidence type="ECO:0000313" key="9">
    <source>
        <dbReference type="EMBL" id="EHY64502.1"/>
    </source>
</evidence>
<keyword evidence="4 6" id="KW-0949">S-adenosyl-L-methionine</keyword>
<dbReference type="SUPFAM" id="SSF53335">
    <property type="entry name" value="S-adenosyl-L-methionine-dependent methyltransferases"/>
    <property type="match status" value="1"/>
</dbReference>
<dbReference type="GO" id="GO:0003723">
    <property type="term" value="F:RNA binding"/>
    <property type="evidence" value="ECO:0007669"/>
    <property type="project" value="UniProtKB-UniRule"/>
</dbReference>
<keyword evidence="1" id="KW-0963">Cytoplasm</keyword>
<evidence type="ECO:0000256" key="6">
    <source>
        <dbReference type="PROSITE-ProRule" id="PRU01023"/>
    </source>
</evidence>
<dbReference type="Gene3D" id="3.40.50.150">
    <property type="entry name" value="Vaccinia Virus protein VP39"/>
    <property type="match status" value="1"/>
</dbReference>
<feature type="domain" description="SAM-dependent MTase RsmB/NOP-type" evidence="8">
    <location>
        <begin position="52"/>
        <end position="201"/>
    </location>
</feature>
<dbReference type="Proteomes" id="UP000005622">
    <property type="component" value="Unassembled WGS sequence"/>
</dbReference>
<name>H8ZFV0_NEMA1</name>
<dbReference type="GO" id="GO:0005730">
    <property type="term" value="C:nucleolus"/>
    <property type="evidence" value="ECO:0007669"/>
    <property type="project" value="TreeGrafter"/>
</dbReference>
<proteinExistence type="inferred from homology"/>
<comment type="similarity">
    <text evidence="6">Belongs to the class I-like SAM-binding methyltransferase superfamily. RsmB/NOP family.</text>
</comment>
<dbReference type="GO" id="GO:0070475">
    <property type="term" value="P:rRNA base methylation"/>
    <property type="evidence" value="ECO:0007669"/>
    <property type="project" value="TreeGrafter"/>
</dbReference>
<reference evidence="9" key="1">
    <citation type="submission" date="2011-03" db="EMBL/GenBank/DDBJ databases">
        <title>The Genome Sequence of Nematocida sp1 strain ERTm2.</title>
        <authorList>
            <consortium name="The Broad Institute Genome Sequencing Platform"/>
            <consortium name="The Broad Institute Genome Sequencing Center for Infectious Disease"/>
            <person name="Cuomo C."/>
            <person name="Troemel E."/>
            <person name="Young S.K."/>
            <person name="Zeng Q."/>
            <person name="Gargeya S."/>
            <person name="Fitzgerald M."/>
            <person name="Haas B."/>
            <person name="Abouelleil A."/>
            <person name="Alvarado L."/>
            <person name="Arachchi H.M."/>
            <person name="Berlin A."/>
            <person name="Brown A."/>
            <person name="Chapman S.B."/>
            <person name="Chen Z."/>
            <person name="Dunbar C."/>
            <person name="Freedman E."/>
            <person name="Gearin G."/>
            <person name="Gellesch M."/>
            <person name="Goldberg J."/>
            <person name="Griggs A."/>
            <person name="Gujja S."/>
            <person name="Heilman E.R."/>
            <person name="Heiman D."/>
            <person name="Howarth C."/>
            <person name="Larson L."/>
            <person name="Lui A."/>
            <person name="MacDonald P.J.P."/>
            <person name="Mehta T."/>
            <person name="Montmayeur A."/>
            <person name="Murphy C."/>
            <person name="Neiman D."/>
            <person name="Pearson M."/>
            <person name="Priest M."/>
            <person name="Roberts A."/>
            <person name="Saif S."/>
            <person name="Shea T."/>
            <person name="Shenoy N."/>
            <person name="Sisk P."/>
            <person name="Stolte C."/>
            <person name="Sykes S."/>
            <person name="White J."/>
            <person name="Yandava C."/>
            <person name="Wortman J."/>
            <person name="Nusbaum C."/>
            <person name="Birren B."/>
        </authorList>
    </citation>
    <scope>NUCLEOTIDE SEQUENCE</scope>
    <source>
        <strain evidence="9">ERTm2</strain>
    </source>
</reference>
<evidence type="ECO:0000256" key="7">
    <source>
        <dbReference type="SAM" id="MobiDB-lite"/>
    </source>
</evidence>
<feature type="region of interest" description="Disordered" evidence="7">
    <location>
        <begin position="1"/>
        <end position="24"/>
    </location>
</feature>
<evidence type="ECO:0000256" key="4">
    <source>
        <dbReference type="ARBA" id="ARBA00022691"/>
    </source>
</evidence>
<dbReference type="InterPro" id="IPR001678">
    <property type="entry name" value="MeTrfase_RsmB-F_NOP2_dom"/>
</dbReference>
<dbReference type="AlphaFoldDB" id="H8ZFV0"/>
<protein>
    <submittedName>
        <fullName evidence="9">Nucleolar protein</fullName>
    </submittedName>
</protein>
<dbReference type="InterPro" id="IPR023267">
    <property type="entry name" value="RCMT"/>
</dbReference>
<feature type="binding site" evidence="6">
    <location>
        <begin position="143"/>
        <end position="149"/>
    </location>
    <ligand>
        <name>S-adenosyl-L-methionine</name>
        <dbReference type="ChEBI" id="CHEBI:59789"/>
    </ligand>
</feature>
<comment type="caution">
    <text evidence="6">Lacks conserved residue(s) required for the propagation of feature annotation.</text>
</comment>
<dbReference type="PANTHER" id="PTHR22807">
    <property type="entry name" value="NOP2 YEAST -RELATED NOL1/NOP2/FMU SUN DOMAIN-CONTAINING"/>
    <property type="match status" value="1"/>
</dbReference>
<dbReference type="EMBL" id="JH604641">
    <property type="protein sequence ID" value="EHY64502.1"/>
    <property type="molecule type" value="Genomic_DNA"/>
</dbReference>
<dbReference type="GO" id="GO:0000470">
    <property type="term" value="P:maturation of LSU-rRNA"/>
    <property type="evidence" value="ECO:0007669"/>
    <property type="project" value="TreeGrafter"/>
</dbReference>